<dbReference type="EMBL" id="BMJT01000009">
    <property type="protein sequence ID" value="GGG30374.1"/>
    <property type="molecule type" value="Genomic_DNA"/>
</dbReference>
<name>A0A917G9B3_9BACI</name>
<dbReference type="SUPFAM" id="SSF53474">
    <property type="entry name" value="alpha/beta-Hydrolases"/>
    <property type="match status" value="1"/>
</dbReference>
<dbReference type="InterPro" id="IPR029058">
    <property type="entry name" value="AB_hydrolase_fold"/>
</dbReference>
<feature type="domain" description="BD-FAE-like" evidence="1">
    <location>
        <begin position="136"/>
        <end position="217"/>
    </location>
</feature>
<dbReference type="AlphaFoldDB" id="A0A917G9B3"/>
<dbReference type="Pfam" id="PF20434">
    <property type="entry name" value="BD-FAE"/>
    <property type="match status" value="1"/>
</dbReference>
<dbReference type="Proteomes" id="UP000616608">
    <property type="component" value="Unassembled WGS sequence"/>
</dbReference>
<dbReference type="GO" id="GO:0008236">
    <property type="term" value="F:serine-type peptidase activity"/>
    <property type="evidence" value="ECO:0007669"/>
    <property type="project" value="InterPro"/>
</dbReference>
<evidence type="ECO:0000313" key="3">
    <source>
        <dbReference type="Proteomes" id="UP000616608"/>
    </source>
</evidence>
<evidence type="ECO:0000259" key="1">
    <source>
        <dbReference type="Pfam" id="PF20434"/>
    </source>
</evidence>
<organism evidence="2 3">
    <name type="scientific">Lysinibacillus alkalisoli</name>
    <dbReference type="NCBI Taxonomy" id="1911548"/>
    <lineage>
        <taxon>Bacteria</taxon>
        <taxon>Bacillati</taxon>
        <taxon>Bacillota</taxon>
        <taxon>Bacilli</taxon>
        <taxon>Bacillales</taxon>
        <taxon>Bacillaceae</taxon>
        <taxon>Lysinibacillus</taxon>
    </lineage>
</organism>
<keyword evidence="3" id="KW-1185">Reference proteome</keyword>
<accession>A0A917G9B3</accession>
<gene>
    <name evidence="2" type="primary">ytmA</name>
    <name evidence="2" type="ORF">GCM10007425_26240</name>
</gene>
<dbReference type="RefSeq" id="WP_188615523.1">
    <property type="nucleotide sequence ID" value="NZ_BMJT01000009.1"/>
</dbReference>
<reference evidence="2" key="1">
    <citation type="journal article" date="2014" name="Int. J. Syst. Evol. Microbiol.">
        <title>Complete genome sequence of Corynebacterium casei LMG S-19264T (=DSM 44701T), isolated from a smear-ripened cheese.</title>
        <authorList>
            <consortium name="US DOE Joint Genome Institute (JGI-PGF)"/>
            <person name="Walter F."/>
            <person name="Albersmeier A."/>
            <person name="Kalinowski J."/>
            <person name="Ruckert C."/>
        </authorList>
    </citation>
    <scope>NUCLEOTIDE SEQUENCE</scope>
    <source>
        <strain evidence="2">CGMCC 1.15760</strain>
    </source>
</reference>
<dbReference type="InterPro" id="IPR049492">
    <property type="entry name" value="BD-FAE-like_dom"/>
</dbReference>
<dbReference type="GO" id="GO:0006508">
    <property type="term" value="P:proteolysis"/>
    <property type="evidence" value="ECO:0007669"/>
    <property type="project" value="InterPro"/>
</dbReference>
<sequence length="253" mass="28661">MQNGEIVYSKLYPSPTPCVTLQEITYYAKGVLVKGLLAIPQTYQDGLIYLRGGIQRVGMIRPARIAEYAQQGFIVFAPYYRGNRGGQGRDEFVGVDRYDAIYAVDVLRAYWEGDIHLLGFSRGVTMALWTAIERDDISSVVVWGGMTDVALTYNERMDMRRMMKRVIGGTPTKVPDAYEARTPLRHVHKIAADVLIIHGVKDYHVSITHSELLQRALPQASTWYYKDYGHAFPPAIHRQTVNALTTWMKEAKS</sequence>
<protein>
    <submittedName>
        <fullName evidence="2">Peptidase YtmA</fullName>
    </submittedName>
</protein>
<comment type="caution">
    <text evidence="2">The sequence shown here is derived from an EMBL/GenBank/DDBJ whole genome shotgun (WGS) entry which is preliminary data.</text>
</comment>
<evidence type="ECO:0000313" key="2">
    <source>
        <dbReference type="EMBL" id="GGG30374.1"/>
    </source>
</evidence>
<reference evidence="2" key="2">
    <citation type="submission" date="2020-09" db="EMBL/GenBank/DDBJ databases">
        <authorList>
            <person name="Sun Q."/>
            <person name="Zhou Y."/>
        </authorList>
    </citation>
    <scope>NUCLEOTIDE SEQUENCE</scope>
    <source>
        <strain evidence="2">CGMCC 1.15760</strain>
    </source>
</reference>
<dbReference type="Gene3D" id="3.40.50.1820">
    <property type="entry name" value="alpha/beta hydrolase"/>
    <property type="match status" value="1"/>
</dbReference>
<proteinExistence type="predicted"/>